<accession>X0VQU9</accession>
<proteinExistence type="predicted"/>
<name>X0VQU9_9ZZZZ</name>
<feature type="non-terminal residue" evidence="1">
    <location>
        <position position="1"/>
    </location>
</feature>
<protein>
    <submittedName>
        <fullName evidence="1">Uncharacterized protein</fullName>
    </submittedName>
</protein>
<dbReference type="AlphaFoldDB" id="X0VQU9"/>
<reference evidence="1" key="1">
    <citation type="journal article" date="2014" name="Front. Microbiol.">
        <title>High frequency of phylogenetically diverse reductive dehalogenase-homologous genes in deep subseafloor sedimentary metagenomes.</title>
        <authorList>
            <person name="Kawai M."/>
            <person name="Futagami T."/>
            <person name="Toyoda A."/>
            <person name="Takaki Y."/>
            <person name="Nishi S."/>
            <person name="Hori S."/>
            <person name="Arai W."/>
            <person name="Tsubouchi T."/>
            <person name="Morono Y."/>
            <person name="Uchiyama I."/>
            <person name="Ito T."/>
            <person name="Fujiyama A."/>
            <person name="Inagaki F."/>
            <person name="Takami H."/>
        </authorList>
    </citation>
    <scope>NUCLEOTIDE SEQUENCE</scope>
    <source>
        <strain evidence="1">Expedition CK06-06</strain>
    </source>
</reference>
<evidence type="ECO:0000313" key="1">
    <source>
        <dbReference type="EMBL" id="GAG02941.1"/>
    </source>
</evidence>
<gene>
    <name evidence="1" type="ORF">S01H1_36241</name>
</gene>
<comment type="caution">
    <text evidence="1">The sequence shown here is derived from an EMBL/GenBank/DDBJ whole genome shotgun (WGS) entry which is preliminary data.</text>
</comment>
<organism evidence="1">
    <name type="scientific">marine sediment metagenome</name>
    <dbReference type="NCBI Taxonomy" id="412755"/>
    <lineage>
        <taxon>unclassified sequences</taxon>
        <taxon>metagenomes</taxon>
        <taxon>ecological metagenomes</taxon>
    </lineage>
</organism>
<dbReference type="EMBL" id="BARS01022694">
    <property type="protein sequence ID" value="GAG02941.1"/>
    <property type="molecule type" value="Genomic_DNA"/>
</dbReference>
<feature type="non-terminal residue" evidence="1">
    <location>
        <position position="270"/>
    </location>
</feature>
<sequence>DTTGGPSGTNAAGTVATTNTNLDLNATTLTGATILNSGGGNIQISSIVGGSEDLTLAAGIGAGTTTVTGMVAGLGDGTGAALTIADGVTGLVHFQDTFAAGSGIVASAATSSIRFDGDVTLTNGDTATSLPGPLQLDGLTFSGFDGLTFGALTLSGAAVTLNSNGSAIQIDSIVGGAQNLIFNAGTTGAITVSGAVDNVSTLTLTQSNGATFQGNVGQGTAGAVTITDTADGQTVAFQDNAAITTLTTAAQGYNVSFTGTTNVITNDTNF</sequence>